<organism evidence="4">
    <name type="scientific">Cyprideis torosa</name>
    <dbReference type="NCBI Taxonomy" id="163714"/>
    <lineage>
        <taxon>Eukaryota</taxon>
        <taxon>Metazoa</taxon>
        <taxon>Ecdysozoa</taxon>
        <taxon>Arthropoda</taxon>
        <taxon>Crustacea</taxon>
        <taxon>Oligostraca</taxon>
        <taxon>Ostracoda</taxon>
        <taxon>Podocopa</taxon>
        <taxon>Podocopida</taxon>
        <taxon>Cytherocopina</taxon>
        <taxon>Cytheroidea</taxon>
        <taxon>Cytherideidae</taxon>
        <taxon>Cyprideis</taxon>
    </lineage>
</organism>
<evidence type="ECO:0000256" key="1">
    <source>
        <dbReference type="ARBA" id="ARBA00006066"/>
    </source>
</evidence>
<dbReference type="InterPro" id="IPR024078">
    <property type="entry name" value="LmbE-like_dom_sf"/>
</dbReference>
<dbReference type="PANTHER" id="PTHR12993">
    <property type="entry name" value="N-ACETYLGLUCOSAMINYL-PHOSPHATIDYLINOSITOL DE-N-ACETYLASE-RELATED"/>
    <property type="match status" value="1"/>
</dbReference>
<dbReference type="Gene3D" id="3.40.50.10320">
    <property type="entry name" value="LmbE-like"/>
    <property type="match status" value="1"/>
</dbReference>
<dbReference type="GO" id="GO:0000225">
    <property type="term" value="F:N-acetylglucosaminylphosphatidylinositol deacetylase activity"/>
    <property type="evidence" value="ECO:0007669"/>
    <property type="project" value="UniProtKB-EC"/>
</dbReference>
<dbReference type="GO" id="GO:0006506">
    <property type="term" value="P:GPI anchor biosynthetic process"/>
    <property type="evidence" value="ECO:0007669"/>
    <property type="project" value="UniProtKB-UniPathway"/>
</dbReference>
<proteinExistence type="inferred from homology"/>
<reference evidence="4" key="1">
    <citation type="submission" date="2020-11" db="EMBL/GenBank/DDBJ databases">
        <authorList>
            <person name="Tran Van P."/>
        </authorList>
    </citation>
    <scope>NUCLEOTIDE SEQUENCE</scope>
</reference>
<gene>
    <name evidence="4" type="ORF">CTOB1V02_LOCUS9888</name>
</gene>
<dbReference type="EMBL" id="OB664158">
    <property type="protein sequence ID" value="CAD7232047.1"/>
    <property type="molecule type" value="Genomic_DNA"/>
</dbReference>
<dbReference type="GO" id="GO:0016020">
    <property type="term" value="C:membrane"/>
    <property type="evidence" value="ECO:0007669"/>
    <property type="project" value="GOC"/>
</dbReference>
<dbReference type="PANTHER" id="PTHR12993:SF11">
    <property type="entry name" value="N-ACETYLGLUCOSAMINYL-PHOSPHATIDYLINOSITOL DE-N-ACETYLASE"/>
    <property type="match status" value="1"/>
</dbReference>
<name>A0A7R8ZRW0_9CRUS</name>
<dbReference type="OrthoDB" id="440160at2759"/>
<comment type="similarity">
    <text evidence="1">Belongs to the PIGL family.</text>
</comment>
<protein>
    <recommendedName>
        <fullName evidence="2">N-acetylglucosaminylphosphatidylinositol deacetylase</fullName>
        <ecNumber evidence="2">3.5.1.89</ecNumber>
    </recommendedName>
</protein>
<dbReference type="SUPFAM" id="SSF102588">
    <property type="entry name" value="LmbE-like"/>
    <property type="match status" value="1"/>
</dbReference>
<sequence>MQPRESTRNLAQLRQQLQNEEFQQNERKNNVIVSGTVPEAEEEEENDKDLVNVIATELDMNLDGVKIVTKRIGKIRNDGTQLLRVTISAEKRRELLSKAKNLRASQKLNKVFDGLSLTLDSQWELPMGRPTVPPKNRQVQQQAQRQAQCQDQPQARSCNRSSRRSSRIGRNGGRPSGSSIGRPNWEELLASDSSRFSLLNSTKLCEVPATNSLPGDYMVKDVRRRKEELLASCEILGIPRRNVTLYRCTNLPDNPRVDWGPNLLAALILKTVSSLSCDMVLTFDNKGVSGHKNHTALFSAVQLLVHTLSLPPDVPVYTLQTCGTLAKYLYLFTVPYTYTTSQHACVLSWKQSRTVVRAMRQHRSQMLWFRHLYLWFSSYLLLNVLQPLPTHVERHRKNS</sequence>
<evidence type="ECO:0000256" key="2">
    <source>
        <dbReference type="ARBA" id="ARBA00012176"/>
    </source>
</evidence>
<dbReference type="UniPathway" id="UPA00196"/>
<dbReference type="GO" id="GO:0005783">
    <property type="term" value="C:endoplasmic reticulum"/>
    <property type="evidence" value="ECO:0007669"/>
    <property type="project" value="TreeGrafter"/>
</dbReference>
<feature type="region of interest" description="Disordered" evidence="3">
    <location>
        <begin position="126"/>
        <end position="184"/>
    </location>
</feature>
<evidence type="ECO:0000256" key="3">
    <source>
        <dbReference type="SAM" id="MobiDB-lite"/>
    </source>
</evidence>
<dbReference type="AlphaFoldDB" id="A0A7R8ZRW0"/>
<evidence type="ECO:0000313" key="4">
    <source>
        <dbReference type="EMBL" id="CAD7232047.1"/>
    </source>
</evidence>
<dbReference type="EC" id="3.5.1.89" evidence="2"/>
<dbReference type="Pfam" id="PF02585">
    <property type="entry name" value="PIG-L"/>
    <property type="match status" value="1"/>
</dbReference>
<dbReference type="InterPro" id="IPR003737">
    <property type="entry name" value="GlcNAc_PI_deacetylase-related"/>
</dbReference>
<feature type="compositionally biased region" description="Low complexity" evidence="3">
    <location>
        <begin position="137"/>
        <end position="160"/>
    </location>
</feature>
<accession>A0A7R8ZRW0</accession>